<name>A0A1J5RKD9_9ZZZZ</name>
<gene>
    <name evidence="3" type="ORF">GALL_281010</name>
</gene>
<reference evidence="3" key="1">
    <citation type="submission" date="2016-10" db="EMBL/GenBank/DDBJ databases">
        <title>Sequence of Gallionella enrichment culture.</title>
        <authorList>
            <person name="Poehlein A."/>
            <person name="Muehling M."/>
            <person name="Daniel R."/>
        </authorList>
    </citation>
    <scope>NUCLEOTIDE SEQUENCE</scope>
</reference>
<keyword evidence="2" id="KW-1133">Transmembrane helix</keyword>
<feature type="region of interest" description="Disordered" evidence="1">
    <location>
        <begin position="630"/>
        <end position="653"/>
    </location>
</feature>
<evidence type="ECO:0000256" key="2">
    <source>
        <dbReference type="SAM" id="Phobius"/>
    </source>
</evidence>
<protein>
    <recommendedName>
        <fullName evidence="4">Type 4 fimbrial biogenesis protein PilX N-terminal domain-containing protein</fullName>
    </recommendedName>
</protein>
<feature type="compositionally biased region" description="Polar residues" evidence="1">
    <location>
        <begin position="630"/>
        <end position="651"/>
    </location>
</feature>
<evidence type="ECO:0008006" key="4">
    <source>
        <dbReference type="Google" id="ProtNLM"/>
    </source>
</evidence>
<feature type="transmembrane region" description="Helical" evidence="2">
    <location>
        <begin position="12"/>
        <end position="35"/>
    </location>
</feature>
<comment type="caution">
    <text evidence="3">The sequence shown here is derived from an EMBL/GenBank/DDBJ whole genome shotgun (WGS) entry which is preliminary data.</text>
</comment>
<proteinExistence type="predicted"/>
<dbReference type="AlphaFoldDB" id="A0A1J5RKD9"/>
<accession>A0A1J5RKD9</accession>
<evidence type="ECO:0000256" key="1">
    <source>
        <dbReference type="SAM" id="MobiDB-lite"/>
    </source>
</evidence>
<evidence type="ECO:0000313" key="3">
    <source>
        <dbReference type="EMBL" id="OIQ90011.1"/>
    </source>
</evidence>
<keyword evidence="2" id="KW-0472">Membrane</keyword>
<organism evidence="3">
    <name type="scientific">mine drainage metagenome</name>
    <dbReference type="NCBI Taxonomy" id="410659"/>
    <lineage>
        <taxon>unclassified sequences</taxon>
        <taxon>metagenomes</taxon>
        <taxon>ecological metagenomes</taxon>
    </lineage>
</organism>
<dbReference type="EMBL" id="MLJW01000308">
    <property type="protein sequence ID" value="OIQ90011.1"/>
    <property type="molecule type" value="Genomic_DNA"/>
</dbReference>
<sequence>MSAPMNSNRGSALVTVIILAGVMIILAGAALNWSLTERRLNNRSAYWLEARSAAEALAEYGFAQVRDQFDAQATPPTFKPGSGNELALPPTTFFSGSRVDTNTYSSTHLHGLELIGGPANTVPTTSMFYIDPSDPANEYDPMKGLWIVRRDITVLAKATVMPPTGQGPPITACVSETISVRGAPLFAHAIYYAKDDLEIFPGPQMDVYGPVHVNGNIFVSGQSSSAGLTFHGPVSATGGIFHAWANSNGASHGAGNETLGQNPVKFLSADGTKEISLNLTGTSSGWMDSTTGLDNGVSGLSNLQSLITQAVTTTFRQTAVQNWGGNLQTGAMGVQTYNPIAFNEVIGTDSSGNPVTADPHTLIEPPAPPSSSDPYYSAKEQIEQQKYSTQAQLYVKVTLSSPTAGTAPTATIQLYGPSTGSAGTGPNDYVPLGNPTNMGGSGTPLVTYQPYIATQTTVGSKVSSGTNKGKYPITTTTITSAGAGAATTTYSSTLPSKASGGTISSGGSDVSVSSGLYDQRRQMGVDIVQVDMKALGAAVSDMVSNTSDANAITNPDGSVFNSWNGAVYVEINDTSPRGDTSSQSASVRLVDGQVSSGSSLMPSYGVNGKGLTIATNAPLYIQGNFNADGSVSSASATTPDDGNSGSPSDPTAESPVCVAADAITILSSNWKDKISADTVKPTPSSSTEIAAAFLTGLVPTSNSASSGGAHNFPRFLENGGTVAIRGSLVAMFESKIATQPWAISYYGAPVRIWGFDSLFQNGTFPPLTPKVQSFRRSAFSLMSQSDYDAAKAALWP</sequence>
<keyword evidence="2" id="KW-0812">Transmembrane</keyword>